<feature type="transmembrane region" description="Helical" evidence="1">
    <location>
        <begin position="668"/>
        <end position="690"/>
    </location>
</feature>
<reference evidence="2 3" key="1">
    <citation type="journal article" name="Nat. Commun.">
        <title>Undinarchaeota illuminate DPANN phylogeny and the impact of gene transfer on archaeal evolution.</title>
        <authorList>
            <person name="Dombrowski N."/>
            <person name="Williams T.A."/>
            <person name="Sun J."/>
            <person name="Woodcroft B.J."/>
            <person name="Lee J.H."/>
            <person name="Minh B.Q."/>
            <person name="Rinke C."/>
            <person name="Spang A."/>
        </authorList>
    </citation>
    <scope>NUCLEOTIDE SEQUENCE [LARGE SCALE GENOMIC DNA]</scope>
    <source>
        <strain evidence="2">MAG_bin1129</strain>
    </source>
</reference>
<feature type="transmembrane region" description="Helical" evidence="1">
    <location>
        <begin position="635"/>
        <end position="656"/>
    </location>
</feature>
<sequence>MADKKKKEEIPVLKEHEELQKIIEKYGVEQRKKAVAPTELRFVTKEFKEFQEEYFAAGEPKTLFEKACRFSGRVLKVGIKKEDEEKLNQILYYTGLVIRPAEVISFGIFAFMLFLILSAALFFTFGFIYALVSVIVGVIALFGIQKYPEYLQRVSTVETLNSMPLAITYMVIYLRTSATLEGAVRFTAAHLTGTLGRDLRKLVWDLENGAYLSMDQALAEYAAKWQSTNQNFATAIELIRNSMKIADEKERIKTLDEGARIMLRGNLEMMQKFARGLRLPIIVLYMLGIVLPVMGLVIAPVITTLMARGISVNALIIVYNFLLPIIIYVMLKIVLSKRPGGFSRPDIEGYPGLPEPGHYIITTKAGKEHQIPLLLVSIVAFILISIPGFLMILNPPAQVGFELPRIIQSLTIIIGASAGIIIYTIGSSYQKLKVRAEIEELENGLDSALYQLGERISMGTPIESAIIRSADEIKAGVIRGFFYRVGTSMKNLGMPLEQALFDPENGALRFYPSKTLQTIMEVLVESTKKGLGAAAVSMKTIGKFLENLRTVKNTIEGLIGNTVTTMKFQAQFLTSFIAGVIIALDILLFKILTELGKRVESIALPKDVSVTSVSGLFKSSMFNVATVVPAEHMQIIVGVYMIEVTILLSIMINGVMNGKDDIYKNYSIGTNLLFSTVIYVFALFFGIMLFSGLKLSPG</sequence>
<evidence type="ECO:0000313" key="3">
    <source>
        <dbReference type="Proteomes" id="UP000646946"/>
    </source>
</evidence>
<keyword evidence="1" id="KW-1133">Transmembrane helix</keyword>
<keyword evidence="1" id="KW-0472">Membrane</keyword>
<feature type="transmembrane region" description="Helical" evidence="1">
    <location>
        <begin position="314"/>
        <end position="335"/>
    </location>
</feature>
<proteinExistence type="predicted"/>
<organism evidence="2 3">
    <name type="scientific">Candidatus Naiadarchaeum limnaeum</name>
    <dbReference type="NCBI Taxonomy" id="2756139"/>
    <lineage>
        <taxon>Archaea</taxon>
        <taxon>Candidatus Undinarchaeota</taxon>
        <taxon>Candidatus Undinarchaeia</taxon>
        <taxon>Candidatus Naiadarchaeales</taxon>
        <taxon>Candidatus Naiadarchaeaceae</taxon>
        <taxon>Candidatus Naiadarchaeum</taxon>
    </lineage>
</organism>
<keyword evidence="1" id="KW-0812">Transmembrane</keyword>
<feature type="transmembrane region" description="Helical" evidence="1">
    <location>
        <begin position="279"/>
        <end position="302"/>
    </location>
</feature>
<dbReference type="EMBL" id="DVAB01000038">
    <property type="protein sequence ID" value="HIK00814.1"/>
    <property type="molecule type" value="Genomic_DNA"/>
</dbReference>
<protein>
    <recommendedName>
        <fullName evidence="4">Type II secretion system protein GspF domain-containing protein</fullName>
    </recommendedName>
</protein>
<dbReference type="Proteomes" id="UP000646946">
    <property type="component" value="Unassembled WGS sequence"/>
</dbReference>
<accession>A0A832V0V5</accession>
<evidence type="ECO:0000256" key="1">
    <source>
        <dbReference type="SAM" id="Phobius"/>
    </source>
</evidence>
<dbReference type="AlphaFoldDB" id="A0A832V0V5"/>
<feature type="transmembrane region" description="Helical" evidence="1">
    <location>
        <begin position="373"/>
        <end position="394"/>
    </location>
</feature>
<feature type="transmembrane region" description="Helical" evidence="1">
    <location>
        <begin position="406"/>
        <end position="425"/>
    </location>
</feature>
<feature type="transmembrane region" description="Helical" evidence="1">
    <location>
        <begin position="90"/>
        <end position="116"/>
    </location>
</feature>
<keyword evidence="3" id="KW-1185">Reference proteome</keyword>
<evidence type="ECO:0000313" key="2">
    <source>
        <dbReference type="EMBL" id="HIK00814.1"/>
    </source>
</evidence>
<gene>
    <name evidence="2" type="ORF">H1016_04725</name>
</gene>
<comment type="caution">
    <text evidence="2">The sequence shown here is derived from an EMBL/GenBank/DDBJ whole genome shotgun (WGS) entry which is preliminary data.</text>
</comment>
<feature type="transmembrane region" description="Helical" evidence="1">
    <location>
        <begin position="122"/>
        <end position="144"/>
    </location>
</feature>
<name>A0A832V0V5_9ARCH</name>
<feature type="transmembrane region" description="Helical" evidence="1">
    <location>
        <begin position="572"/>
        <end position="592"/>
    </location>
</feature>
<evidence type="ECO:0008006" key="4">
    <source>
        <dbReference type="Google" id="ProtNLM"/>
    </source>
</evidence>